<keyword evidence="2" id="KW-1133">Transmembrane helix</keyword>
<feature type="region of interest" description="Disordered" evidence="1">
    <location>
        <begin position="1"/>
        <end position="26"/>
    </location>
</feature>
<dbReference type="Proteomes" id="UP000193067">
    <property type="component" value="Unassembled WGS sequence"/>
</dbReference>
<dbReference type="AlphaFoldDB" id="A0A1Y2IK08"/>
<feature type="transmembrane region" description="Helical" evidence="2">
    <location>
        <begin position="428"/>
        <end position="448"/>
    </location>
</feature>
<dbReference type="EMBL" id="KZ084111">
    <property type="protein sequence ID" value="OSD01486.1"/>
    <property type="molecule type" value="Genomic_DNA"/>
</dbReference>
<reference evidence="3 4" key="1">
    <citation type="journal article" date="2015" name="Biotechnol. Biofuels">
        <title>Enhanced degradation of softwood versus hardwood by the white-rot fungus Pycnoporus coccineus.</title>
        <authorList>
            <person name="Couturier M."/>
            <person name="Navarro D."/>
            <person name="Chevret D."/>
            <person name="Henrissat B."/>
            <person name="Piumi F."/>
            <person name="Ruiz-Duenas F.J."/>
            <person name="Martinez A.T."/>
            <person name="Grigoriev I.V."/>
            <person name="Riley R."/>
            <person name="Lipzen A."/>
            <person name="Berrin J.G."/>
            <person name="Master E.R."/>
            <person name="Rosso M.N."/>
        </authorList>
    </citation>
    <scope>NUCLEOTIDE SEQUENCE [LARGE SCALE GENOMIC DNA]</scope>
    <source>
        <strain evidence="3 4">BRFM310</strain>
    </source>
</reference>
<evidence type="ECO:0000313" key="4">
    <source>
        <dbReference type="Proteomes" id="UP000193067"/>
    </source>
</evidence>
<organism evidence="3 4">
    <name type="scientific">Trametes coccinea (strain BRFM310)</name>
    <name type="common">Pycnoporus coccineus</name>
    <dbReference type="NCBI Taxonomy" id="1353009"/>
    <lineage>
        <taxon>Eukaryota</taxon>
        <taxon>Fungi</taxon>
        <taxon>Dikarya</taxon>
        <taxon>Basidiomycota</taxon>
        <taxon>Agaricomycotina</taxon>
        <taxon>Agaricomycetes</taxon>
        <taxon>Polyporales</taxon>
        <taxon>Polyporaceae</taxon>
        <taxon>Trametes</taxon>
    </lineage>
</organism>
<feature type="transmembrane region" description="Helical" evidence="2">
    <location>
        <begin position="345"/>
        <end position="366"/>
    </location>
</feature>
<keyword evidence="2" id="KW-0812">Transmembrane</keyword>
<sequence>MDLQLSGFRPTTPALSNRYESSRQSKPRNVLIKPGQFSYAGESEPPYLPLGWSPHTQPEGQLYFACESGFRFVTDAYMHNRTTLDRVMRFSVRLLKVLDAAQVILPTTIEVYLLPYSEEECGYYLADHASHTVSWLEEVDLDQLGIADVVSDSHLRFALEDLYWQHIEQFPSHRLSSLFMAVDDLFAVFLHGEADHLTSANSTFPYVAKECKQFVRVLESAKQKLDQPASVCIIARLWSVVARHRLQIHYAQERARLSREQQIISLPETDRGLLFAGVSKMMFGIPQAYAKKLDRLFSDEIVFVHPWRDFMQASREEWQQYLTWSLGLAILDVLCLGLSSPASQIIAQISLACCAMTLLSSLALLVRFHDAHQWIADNAATYLAASGEASPGFRRPALAFSAPKAAFIWAACVTSLQPLLWLERATNLYALAALVGLMLLASMPWGRWARKAYLALPRVSGRRSELEGTIQV</sequence>
<name>A0A1Y2IK08_TRAC3</name>
<gene>
    <name evidence="3" type="ORF">PYCCODRAFT_1391912</name>
</gene>
<accession>A0A1Y2IK08</accession>
<proteinExistence type="predicted"/>
<evidence type="ECO:0008006" key="5">
    <source>
        <dbReference type="Google" id="ProtNLM"/>
    </source>
</evidence>
<evidence type="ECO:0000313" key="3">
    <source>
        <dbReference type="EMBL" id="OSD01486.1"/>
    </source>
</evidence>
<dbReference type="OrthoDB" id="2674421at2759"/>
<evidence type="ECO:0000256" key="1">
    <source>
        <dbReference type="SAM" id="MobiDB-lite"/>
    </source>
</evidence>
<keyword evidence="4" id="KW-1185">Reference proteome</keyword>
<keyword evidence="2" id="KW-0472">Membrane</keyword>
<protein>
    <recommendedName>
        <fullName evidence="5">WW domain-containing protein</fullName>
    </recommendedName>
</protein>
<evidence type="ECO:0000256" key="2">
    <source>
        <dbReference type="SAM" id="Phobius"/>
    </source>
</evidence>
<feature type="compositionally biased region" description="Polar residues" evidence="1">
    <location>
        <begin position="13"/>
        <end position="24"/>
    </location>
</feature>